<feature type="region of interest" description="Disordered" evidence="1">
    <location>
        <begin position="406"/>
        <end position="511"/>
    </location>
</feature>
<evidence type="ECO:0000256" key="2">
    <source>
        <dbReference type="SAM" id="Phobius"/>
    </source>
</evidence>
<dbReference type="PANTHER" id="PTHR33700:SF4">
    <property type="entry name" value="MYB-LIKE PROTEIN X"/>
    <property type="match status" value="1"/>
</dbReference>
<feature type="transmembrane region" description="Helical" evidence="2">
    <location>
        <begin position="20"/>
        <end position="37"/>
    </location>
</feature>
<feature type="compositionally biased region" description="Polar residues" evidence="1">
    <location>
        <begin position="370"/>
        <end position="382"/>
    </location>
</feature>
<keyword evidence="2" id="KW-1133">Transmembrane helix</keyword>
<dbReference type="AlphaFoldDB" id="A0A7J7CCQ6"/>
<feature type="compositionally biased region" description="Acidic residues" evidence="1">
    <location>
        <begin position="212"/>
        <end position="221"/>
    </location>
</feature>
<dbReference type="FunCoup" id="A0A7J7CCQ6">
    <property type="interactions" value="52"/>
</dbReference>
<feature type="compositionally biased region" description="Acidic residues" evidence="1">
    <location>
        <begin position="159"/>
        <end position="168"/>
    </location>
</feature>
<feature type="compositionally biased region" description="Polar residues" evidence="1">
    <location>
        <begin position="274"/>
        <end position="283"/>
    </location>
</feature>
<dbReference type="EMBL" id="JAAARO010000018">
    <property type="protein sequence ID" value="KAF5731870.1"/>
    <property type="molecule type" value="Genomic_DNA"/>
</dbReference>
<organism evidence="3 4">
    <name type="scientific">Tripterygium wilfordii</name>
    <name type="common">Thunder God vine</name>
    <dbReference type="NCBI Taxonomy" id="458696"/>
    <lineage>
        <taxon>Eukaryota</taxon>
        <taxon>Viridiplantae</taxon>
        <taxon>Streptophyta</taxon>
        <taxon>Embryophyta</taxon>
        <taxon>Tracheophyta</taxon>
        <taxon>Spermatophyta</taxon>
        <taxon>Magnoliopsida</taxon>
        <taxon>eudicotyledons</taxon>
        <taxon>Gunneridae</taxon>
        <taxon>Pentapetalae</taxon>
        <taxon>rosids</taxon>
        <taxon>fabids</taxon>
        <taxon>Celastrales</taxon>
        <taxon>Celastraceae</taxon>
        <taxon>Tripterygium</taxon>
    </lineage>
</organism>
<feature type="compositionally biased region" description="Polar residues" evidence="1">
    <location>
        <begin position="449"/>
        <end position="466"/>
    </location>
</feature>
<keyword evidence="2" id="KW-0812">Transmembrane</keyword>
<feature type="compositionally biased region" description="Polar residues" evidence="1">
    <location>
        <begin position="243"/>
        <end position="259"/>
    </location>
</feature>
<feature type="compositionally biased region" description="Polar residues" evidence="1">
    <location>
        <begin position="431"/>
        <end position="441"/>
    </location>
</feature>
<feature type="compositionally biased region" description="Acidic residues" evidence="1">
    <location>
        <begin position="83"/>
        <end position="96"/>
    </location>
</feature>
<name>A0A7J7CCQ6_TRIWF</name>
<feature type="compositionally biased region" description="Basic and acidic residues" evidence="1">
    <location>
        <begin position="467"/>
        <end position="479"/>
    </location>
</feature>
<reference evidence="3 4" key="1">
    <citation type="journal article" date="2020" name="Nat. Commun.">
        <title>Genome of Tripterygium wilfordii and identification of cytochrome P450 involved in triptolide biosynthesis.</title>
        <authorList>
            <person name="Tu L."/>
            <person name="Su P."/>
            <person name="Zhang Z."/>
            <person name="Gao L."/>
            <person name="Wang J."/>
            <person name="Hu T."/>
            <person name="Zhou J."/>
            <person name="Zhang Y."/>
            <person name="Zhao Y."/>
            <person name="Liu Y."/>
            <person name="Song Y."/>
            <person name="Tong Y."/>
            <person name="Lu Y."/>
            <person name="Yang J."/>
            <person name="Xu C."/>
            <person name="Jia M."/>
            <person name="Peters R.J."/>
            <person name="Huang L."/>
            <person name="Gao W."/>
        </authorList>
    </citation>
    <scope>NUCLEOTIDE SEQUENCE [LARGE SCALE GENOMIC DNA]</scope>
    <source>
        <strain evidence="4">cv. XIE 37</strain>
        <tissue evidence="3">Leaf</tissue>
    </source>
</reference>
<protein>
    <recommendedName>
        <fullName evidence="5">Myb-like protein X</fullName>
    </recommendedName>
</protein>
<gene>
    <name evidence="3" type="ORF">HS088_TW18G00555</name>
</gene>
<dbReference type="InParanoid" id="A0A7J7CCQ6"/>
<keyword evidence="4" id="KW-1185">Reference proteome</keyword>
<feature type="compositionally biased region" description="Polar residues" evidence="1">
    <location>
        <begin position="328"/>
        <end position="356"/>
    </location>
</feature>
<dbReference type="OrthoDB" id="1306415at2759"/>
<feature type="compositionally biased region" description="Basic and acidic residues" evidence="1">
    <location>
        <begin position="43"/>
        <end position="53"/>
    </location>
</feature>
<feature type="compositionally biased region" description="Basic and acidic residues" evidence="1">
    <location>
        <begin position="198"/>
        <end position="211"/>
    </location>
</feature>
<comment type="caution">
    <text evidence="3">The sequence shown here is derived from an EMBL/GenBank/DDBJ whole genome shotgun (WGS) entry which is preliminary data.</text>
</comment>
<feature type="compositionally biased region" description="Basic and acidic residues" evidence="1">
    <location>
        <begin position="313"/>
        <end position="327"/>
    </location>
</feature>
<sequence length="544" mass="59969">MLKRSPGRTQRPKGIKIKHVLQILFLLGVCFWLIYQIKHSHDKKEEYDEKESKVSVGTQTGVENFKLGRKDLPREEVTRSEKPDEEEEEESRGDDEEIKHVEEEQEENRHEEENKHKELKHEEDEQEELDNKGVAVEDEGNGGGEDEINERDQEKIEETEHDDEFMDEEKERANGVDEEGRGREGEDKERENGDDEEGGGREGEDKERDIENENSSDDQDLDGGNLNNHEAREEHYKADDASSAVSHDIQTMGSESQKGTLEDQKQNSEREVLQQENQSNNMIKDTDVHENSRLTVGEGDKAVNGTSLVLESSVRKDDESSTTERGDNSVSNSTLISTSDNQPVGGNTSLEMSTEASKNSGSSVDSSGSAMQITETMNLTQAQNATSGNVTIGGVSNLQTVELEQANNSTSISDRKQSDSTVPTGIENADATASNSSNWESNIPDDIVTETTTGSEINSGSSLTTKENPDASQNEKLDPNNEPGGIDEDSGPSAVNGTADAIQHETIDSSDSLLVQDIKDTRLDLDTLPDITTRENNIEDAAAE</sequence>
<keyword evidence="2" id="KW-0472">Membrane</keyword>
<feature type="region of interest" description="Disordered" evidence="1">
    <location>
        <begin position="43"/>
        <end position="382"/>
    </location>
</feature>
<accession>A0A7J7CCQ6</accession>
<feature type="compositionally biased region" description="Low complexity" evidence="1">
    <location>
        <begin position="357"/>
        <end position="369"/>
    </location>
</feature>
<feature type="compositionally biased region" description="Basic and acidic residues" evidence="1">
    <location>
        <begin position="229"/>
        <end position="240"/>
    </location>
</feature>
<evidence type="ECO:0000256" key="1">
    <source>
        <dbReference type="SAM" id="MobiDB-lite"/>
    </source>
</evidence>
<feature type="compositionally biased region" description="Basic and acidic residues" evidence="1">
    <location>
        <begin position="260"/>
        <end position="273"/>
    </location>
</feature>
<evidence type="ECO:0000313" key="4">
    <source>
        <dbReference type="Proteomes" id="UP000593562"/>
    </source>
</evidence>
<feature type="compositionally biased region" description="Acidic residues" evidence="1">
    <location>
        <begin position="136"/>
        <end position="149"/>
    </location>
</feature>
<feature type="compositionally biased region" description="Basic and acidic residues" evidence="1">
    <location>
        <begin position="169"/>
        <end position="191"/>
    </location>
</feature>
<evidence type="ECO:0000313" key="3">
    <source>
        <dbReference type="EMBL" id="KAF5731870.1"/>
    </source>
</evidence>
<dbReference type="PANTHER" id="PTHR33700">
    <property type="entry name" value="MYB-LIKE PROTEIN X"/>
    <property type="match status" value="1"/>
</dbReference>
<proteinExistence type="predicted"/>
<evidence type="ECO:0008006" key="5">
    <source>
        <dbReference type="Google" id="ProtNLM"/>
    </source>
</evidence>
<feature type="compositionally biased region" description="Basic and acidic residues" evidence="1">
    <location>
        <begin position="66"/>
        <end position="82"/>
    </location>
</feature>
<dbReference type="Proteomes" id="UP000593562">
    <property type="component" value="Unassembled WGS sequence"/>
</dbReference>
<feature type="compositionally biased region" description="Basic and acidic residues" evidence="1">
    <location>
        <begin position="97"/>
        <end position="123"/>
    </location>
</feature>